<organism evidence="1 2">
    <name type="scientific">Halteria grandinella</name>
    <dbReference type="NCBI Taxonomy" id="5974"/>
    <lineage>
        <taxon>Eukaryota</taxon>
        <taxon>Sar</taxon>
        <taxon>Alveolata</taxon>
        <taxon>Ciliophora</taxon>
        <taxon>Intramacronucleata</taxon>
        <taxon>Spirotrichea</taxon>
        <taxon>Stichotrichia</taxon>
        <taxon>Sporadotrichida</taxon>
        <taxon>Halteriidae</taxon>
        <taxon>Halteria</taxon>
    </lineage>
</organism>
<dbReference type="OrthoDB" id="301469at2759"/>
<evidence type="ECO:0000313" key="2">
    <source>
        <dbReference type="Proteomes" id="UP000785679"/>
    </source>
</evidence>
<sequence>MIKWDEFKKNFSEWDFVIYDDNQIQHNLNKMFNVWNGQIGAQLCRMNKIKYEQKKVDQRYHYEHEENAHYILVIEDSTLINQNEWEDIQLATFQIMKKILKSEFSKLSLIQYNQEARVVIDCDFVNQPFQPLIRNAFLSANFEIAFDQVLTQLNNHVNQSFERFNLIYHQNYCHIPDKRNFIVSSKIDFSSFQLT</sequence>
<comment type="caution">
    <text evidence="1">The sequence shown here is derived from an EMBL/GenBank/DDBJ whole genome shotgun (WGS) entry which is preliminary data.</text>
</comment>
<reference evidence="1" key="1">
    <citation type="submission" date="2019-06" db="EMBL/GenBank/DDBJ databases">
        <authorList>
            <person name="Zheng W."/>
        </authorList>
    </citation>
    <scope>NUCLEOTIDE SEQUENCE</scope>
    <source>
        <strain evidence="1">QDHG01</strain>
    </source>
</reference>
<protein>
    <submittedName>
        <fullName evidence="1">Uncharacterized protein</fullName>
    </submittedName>
</protein>
<accession>A0A8J8NFY8</accession>
<gene>
    <name evidence="1" type="ORF">FGO68_gene6514</name>
</gene>
<name>A0A8J8NFY8_HALGN</name>
<dbReference type="Proteomes" id="UP000785679">
    <property type="component" value="Unassembled WGS sequence"/>
</dbReference>
<evidence type="ECO:0000313" key="1">
    <source>
        <dbReference type="EMBL" id="TNV73994.1"/>
    </source>
</evidence>
<dbReference type="AlphaFoldDB" id="A0A8J8NFY8"/>
<dbReference type="EMBL" id="RRYP01017697">
    <property type="protein sequence ID" value="TNV73994.1"/>
    <property type="molecule type" value="Genomic_DNA"/>
</dbReference>
<keyword evidence="2" id="KW-1185">Reference proteome</keyword>
<proteinExistence type="predicted"/>